<organism evidence="1 2">
    <name type="scientific">Klebsiella pneumoniae</name>
    <dbReference type="NCBI Taxonomy" id="573"/>
    <lineage>
        <taxon>Bacteria</taxon>
        <taxon>Pseudomonadati</taxon>
        <taxon>Pseudomonadota</taxon>
        <taxon>Gammaproteobacteria</taxon>
        <taxon>Enterobacterales</taxon>
        <taxon>Enterobacteriaceae</taxon>
        <taxon>Klebsiella/Raoultella group</taxon>
        <taxon>Klebsiella</taxon>
        <taxon>Klebsiella pneumoniae complex</taxon>
    </lineage>
</organism>
<gene>
    <name evidence="1" type="ORF">KPZU09_15030</name>
</gene>
<sequence>MRRSSEASARRVFPPGFAADLGHRHLKDRGEGAEGLQPRAFAILNALDRADAETRHFGQLLTGPGALQP</sequence>
<reference evidence="1" key="1">
    <citation type="submission" date="2020-10" db="EMBL/GenBank/DDBJ databases">
        <title>Genome Sequence of ESBL Producing Zambian Clinical Strains.</title>
        <authorList>
            <person name="Shawa M."/>
            <person name="Furuta Y."/>
            <person name="Simbotwe M."/>
            <person name="Mulenga E."/>
            <person name="Mubanga M."/>
            <person name="Mulenga G."/>
            <person name="Kaile C."/>
            <person name="Zorigt T."/>
            <person name="Hang'ombe B."/>
            <person name="Higashi H."/>
        </authorList>
    </citation>
    <scope>NUCLEOTIDE SEQUENCE</scope>
    <source>
        <strain evidence="1">Zam_UTH_09</strain>
    </source>
</reference>
<proteinExistence type="predicted"/>
<dbReference type="EMBL" id="BNFF01000001">
    <property type="protein sequence ID" value="GHK51767.1"/>
    <property type="molecule type" value="Genomic_DNA"/>
</dbReference>
<comment type="caution">
    <text evidence="1">The sequence shown here is derived from an EMBL/GenBank/DDBJ whole genome shotgun (WGS) entry which is preliminary data.</text>
</comment>
<accession>A0A919HS98</accession>
<evidence type="ECO:0000313" key="1">
    <source>
        <dbReference type="EMBL" id="GHK51767.1"/>
    </source>
</evidence>
<protein>
    <submittedName>
        <fullName evidence="1">Uncharacterized protein</fullName>
    </submittedName>
</protein>
<dbReference type="Proteomes" id="UP000655094">
    <property type="component" value="Unassembled WGS sequence"/>
</dbReference>
<name>A0A919HS98_KLEPN</name>
<evidence type="ECO:0000313" key="2">
    <source>
        <dbReference type="Proteomes" id="UP000655094"/>
    </source>
</evidence>
<dbReference type="AlphaFoldDB" id="A0A919HS98"/>